<proteinExistence type="predicted"/>
<dbReference type="AlphaFoldDB" id="A0A0G0L4I8"/>
<dbReference type="STRING" id="1618570.UT08_C0003G0100"/>
<name>A0A0G0L4I8_9BACT</name>
<reference evidence="1 2" key="1">
    <citation type="journal article" date="2015" name="Nature">
        <title>rRNA introns, odd ribosomes, and small enigmatic genomes across a large radiation of phyla.</title>
        <authorList>
            <person name="Brown C.T."/>
            <person name="Hug L.A."/>
            <person name="Thomas B.C."/>
            <person name="Sharon I."/>
            <person name="Castelle C.J."/>
            <person name="Singh A."/>
            <person name="Wilkins M.J."/>
            <person name="Williams K.H."/>
            <person name="Banfield J.F."/>
        </authorList>
    </citation>
    <scope>NUCLEOTIDE SEQUENCE [LARGE SCALE GENOMIC DNA]</scope>
</reference>
<dbReference type="Proteomes" id="UP000034081">
    <property type="component" value="Unassembled WGS sequence"/>
</dbReference>
<evidence type="ECO:0000313" key="1">
    <source>
        <dbReference type="EMBL" id="KKQ85937.1"/>
    </source>
</evidence>
<protein>
    <submittedName>
        <fullName evidence="1">Uncharacterized protein</fullName>
    </submittedName>
</protein>
<organism evidence="1 2">
    <name type="scientific">Candidatus Woesebacteria bacterium GW2011_GWB1_38_8</name>
    <dbReference type="NCBI Taxonomy" id="1618570"/>
    <lineage>
        <taxon>Bacteria</taxon>
        <taxon>Candidatus Woeseibacteriota</taxon>
    </lineage>
</organism>
<comment type="caution">
    <text evidence="1">The sequence shown here is derived from an EMBL/GenBank/DDBJ whole genome shotgun (WGS) entry which is preliminary data.</text>
</comment>
<sequence length="403" mass="45642">MIGFIPTLPFYEVKKGLVTERKTMRMEMQPQSIKLSRLRFICDGIANTKSLFEELSNYPSILNSIPDAQGRNITLFNEANRNNIIYPPTSSLSRIDVINGKIVDLNTKPAGFGLITSAELIWQKENVYQEKTQPITADYNNLLPEEFEKAVIVTESTYPFVTDQIAIAKIAERQTDKHWRIIYCNQTKPDIKDGEAVFCFSWLSSPSISPTWIKFLFANQEQFLLNPLAARWDNKALMALPFLENDLPSGNLSTLLRKISKMFPDTYLFRRNGNSLEMAVGIGVEGIEYQKVNKFNAPATGDLYLKPLLESGARGIIVKKLTDSGTSKSTLLEYSERYHAFIAQEKVHPQLEEGFNIKDGYFVQFNNPFNLLTIERMGVKTETNLIHGGSSSLIPLSIPYLET</sequence>
<accession>A0A0G0L4I8</accession>
<evidence type="ECO:0000313" key="2">
    <source>
        <dbReference type="Proteomes" id="UP000034081"/>
    </source>
</evidence>
<gene>
    <name evidence="1" type="ORF">UT08_C0003G0100</name>
</gene>
<dbReference type="EMBL" id="LBVL01000003">
    <property type="protein sequence ID" value="KKQ85937.1"/>
    <property type="molecule type" value="Genomic_DNA"/>
</dbReference>